<dbReference type="Proteomes" id="UP001165060">
    <property type="component" value="Unassembled WGS sequence"/>
</dbReference>
<evidence type="ECO:0000256" key="1">
    <source>
        <dbReference type="SAM" id="MobiDB-lite"/>
    </source>
</evidence>
<reference evidence="2 3" key="1">
    <citation type="journal article" date="2023" name="Commun. Biol.">
        <title>Genome analysis of Parmales, the sister group of diatoms, reveals the evolutionary specialization of diatoms from phago-mixotrophs to photoautotrophs.</title>
        <authorList>
            <person name="Ban H."/>
            <person name="Sato S."/>
            <person name="Yoshikawa S."/>
            <person name="Yamada K."/>
            <person name="Nakamura Y."/>
            <person name="Ichinomiya M."/>
            <person name="Sato N."/>
            <person name="Blanc-Mathieu R."/>
            <person name="Endo H."/>
            <person name="Kuwata A."/>
            <person name="Ogata H."/>
        </authorList>
    </citation>
    <scope>NUCLEOTIDE SEQUENCE [LARGE SCALE GENOMIC DNA]</scope>
</reference>
<feature type="compositionally biased region" description="Acidic residues" evidence="1">
    <location>
        <begin position="119"/>
        <end position="131"/>
    </location>
</feature>
<accession>A0ABQ6N959</accession>
<evidence type="ECO:0000313" key="2">
    <source>
        <dbReference type="EMBL" id="GMI51381.1"/>
    </source>
</evidence>
<feature type="region of interest" description="Disordered" evidence="1">
    <location>
        <begin position="96"/>
        <end position="131"/>
    </location>
</feature>
<sequence>MASIFTSYLARTSTNHSRGTKRPSRCCCVRVRPDVLCGAVMEAITAILVEAEFSVEKRQGGHLIASLPWVEIDVQLCLKKHSLARVCVIAAYESRGGKVPDASPTKSREGGGEGGASDSDSDSEGDVDVSDDSAGRAFRALSDPQEELRFSDEDISLVKQQLPNGKRRGSIKPLDKTALASWPHFARIIEELEARDLLYNSLKRCPFGLFPAQPAIDSQMCAQLRDLAREEMKQQLIGKASELEEFARAAEFSCASMIDLLQPVFDEYRTPPPSLPIPLPLSVYPLDFTPAETSTQPFGDVVAKAQMEVAELVESKGGDGAFDEDDTMEQSREAGEDDSYSGSSRCSDDGSDGGSAFTLADDCVEKVYAACQRQCDAEFVARVGRKNMQVMDRMSKMSTHKEQLLKKLASATTLEALQQGENLDGFIPIYYCRCIVGLGEQGKFYISMSSVTFVSSNILTLGLGKSKALRIPLESIHKVDVSPPNRISITHRGSSGEGRKEVTSWTPVMCSSRRLRDLIMAILDVDQKKTLKLTENGGLLYAMEAPIERESDDEFVVITSPSGGAGGKGNAI</sequence>
<evidence type="ECO:0000313" key="3">
    <source>
        <dbReference type="Proteomes" id="UP001165060"/>
    </source>
</evidence>
<gene>
    <name evidence="2" type="ORF">TeGR_g13072</name>
</gene>
<organism evidence="2 3">
    <name type="scientific">Tetraparma gracilis</name>
    <dbReference type="NCBI Taxonomy" id="2962635"/>
    <lineage>
        <taxon>Eukaryota</taxon>
        <taxon>Sar</taxon>
        <taxon>Stramenopiles</taxon>
        <taxon>Ochrophyta</taxon>
        <taxon>Bolidophyceae</taxon>
        <taxon>Parmales</taxon>
        <taxon>Triparmaceae</taxon>
        <taxon>Tetraparma</taxon>
    </lineage>
</organism>
<keyword evidence="3" id="KW-1185">Reference proteome</keyword>
<feature type="region of interest" description="Disordered" evidence="1">
    <location>
        <begin position="315"/>
        <end position="351"/>
    </location>
</feature>
<dbReference type="EMBL" id="BRYB01006183">
    <property type="protein sequence ID" value="GMI51381.1"/>
    <property type="molecule type" value="Genomic_DNA"/>
</dbReference>
<proteinExistence type="predicted"/>
<protein>
    <submittedName>
        <fullName evidence="2">Uncharacterized protein</fullName>
    </submittedName>
</protein>
<name>A0ABQ6N959_9STRA</name>
<comment type="caution">
    <text evidence="2">The sequence shown here is derived from an EMBL/GenBank/DDBJ whole genome shotgun (WGS) entry which is preliminary data.</text>
</comment>